<evidence type="ECO:0000313" key="2">
    <source>
        <dbReference type="Proteomes" id="UP001403094"/>
    </source>
</evidence>
<keyword evidence="2" id="KW-1185">Reference proteome</keyword>
<accession>A0ABN2V2R2</accession>
<dbReference type="InterPro" id="IPR054284">
    <property type="entry name" value="DUF7019"/>
</dbReference>
<name>A0ABN2V2R2_9ACTN</name>
<dbReference type="EMBL" id="BAAANQ010000003">
    <property type="protein sequence ID" value="GAA2048310.1"/>
    <property type="molecule type" value="Genomic_DNA"/>
</dbReference>
<protein>
    <submittedName>
        <fullName evidence="1">Uncharacterized protein</fullName>
    </submittedName>
</protein>
<reference evidence="1 2" key="1">
    <citation type="journal article" date="2019" name="Int. J. Syst. Evol. Microbiol.">
        <title>The Global Catalogue of Microorganisms (GCM) 10K type strain sequencing project: providing services to taxonomists for standard genome sequencing and annotation.</title>
        <authorList>
            <consortium name="The Broad Institute Genomics Platform"/>
            <consortium name="The Broad Institute Genome Sequencing Center for Infectious Disease"/>
            <person name="Wu L."/>
            <person name="Ma J."/>
        </authorList>
    </citation>
    <scope>NUCLEOTIDE SEQUENCE [LARGE SCALE GENOMIC DNA]</scope>
    <source>
        <strain evidence="1 2">JCM 14549</strain>
    </source>
</reference>
<gene>
    <name evidence="1" type="ORF">GCM10009757_18030</name>
</gene>
<organism evidence="1 2">
    <name type="scientific">Streptomyces cheonanensis</name>
    <dbReference type="NCBI Taxonomy" id="312720"/>
    <lineage>
        <taxon>Bacteria</taxon>
        <taxon>Bacillati</taxon>
        <taxon>Actinomycetota</taxon>
        <taxon>Actinomycetes</taxon>
        <taxon>Kitasatosporales</taxon>
        <taxon>Streptomycetaceae</taxon>
        <taxon>Streptomyces</taxon>
    </lineage>
</organism>
<dbReference type="NCBIfam" id="NF040893">
    <property type="entry name" value="SAVMC3_10250"/>
    <property type="match status" value="1"/>
</dbReference>
<proteinExistence type="predicted"/>
<comment type="caution">
    <text evidence="1">The sequence shown here is derived from an EMBL/GenBank/DDBJ whole genome shotgun (WGS) entry which is preliminary data.</text>
</comment>
<dbReference type="Proteomes" id="UP001403094">
    <property type="component" value="Unassembled WGS sequence"/>
</dbReference>
<dbReference type="RefSeq" id="WP_158687156.1">
    <property type="nucleotide sequence ID" value="NZ_BAAANQ010000003.1"/>
</dbReference>
<dbReference type="Pfam" id="PF22880">
    <property type="entry name" value="DUF7019"/>
    <property type="match status" value="1"/>
</dbReference>
<sequence length="226" mass="24347">MDELIYLSERKISQFGLPARGLSLSGRLAVSTPVGGLEFEPGHAGVDRAKRLRRIVRHLRKVAVPHTTPDVEPGQWVEFTARMNHLVPEDLPDAVLFLGLPPEGGGPRLVLHGSADHLRTGHRVARMGETEGTAGGGSSGGGGYVYFVHYLTRNRELRRLLLSQDGEPHSPAGDLTSQTAGLLARADRLLGAETAERVAGYARVTVRLGPGSPYLIGSPLLVRYAR</sequence>
<evidence type="ECO:0000313" key="1">
    <source>
        <dbReference type="EMBL" id="GAA2048310.1"/>
    </source>
</evidence>